<evidence type="ECO:0000256" key="1">
    <source>
        <dbReference type="SAM" id="Phobius"/>
    </source>
</evidence>
<organism evidence="3 4">
    <name type="scientific">Aerophobetes bacterium</name>
    <dbReference type="NCBI Taxonomy" id="2030807"/>
    <lineage>
        <taxon>Bacteria</taxon>
        <taxon>Candidatus Aerophobota</taxon>
    </lineage>
</organism>
<keyword evidence="1" id="KW-0472">Membrane</keyword>
<evidence type="ECO:0000313" key="4">
    <source>
        <dbReference type="Proteomes" id="UP000280417"/>
    </source>
</evidence>
<protein>
    <recommendedName>
        <fullName evidence="2">DUF7982 domain-containing protein</fullName>
    </recommendedName>
</protein>
<feature type="transmembrane region" description="Helical" evidence="1">
    <location>
        <begin position="7"/>
        <end position="26"/>
    </location>
</feature>
<accession>A0A662DB64</accession>
<name>A0A662DB64_UNCAE</name>
<keyword evidence="1" id="KW-0812">Transmembrane</keyword>
<sequence length="254" mass="27609">MSRFATVGVGLAGFGAILAAFSYFVLLSVPLTALGLAFLILGCVVLIFPEYLVPHQVVKGMISGSVANIEAILEEFAAAHKAVYLPPKDGKVYAFVPLSRNSFYPEFNRIVDAPKRIISNVNGHPGLFIYPPGSDVVALSGVVEETMGEEREKEGKEFSLEDFLPQLENAISYLIVDFAELASRVQVSFEKNKALLRMKNIKLNVEAPRFTRVLGSPPASLAACVIAQITGMPVKVVEEKGEGKWVRVVLEVGR</sequence>
<dbReference type="Pfam" id="PF25939">
    <property type="entry name" value="DUF7982"/>
    <property type="match status" value="1"/>
</dbReference>
<reference evidence="3 4" key="1">
    <citation type="submission" date="2018-06" db="EMBL/GenBank/DDBJ databases">
        <title>Extensive metabolic versatility and redundancy in microbially diverse, dynamic hydrothermal sediments.</title>
        <authorList>
            <person name="Dombrowski N."/>
            <person name="Teske A."/>
            <person name="Baker B.J."/>
        </authorList>
    </citation>
    <scope>NUCLEOTIDE SEQUENCE [LARGE SCALE GENOMIC DNA]</scope>
    <source>
        <strain evidence="3">B3_G15</strain>
    </source>
</reference>
<dbReference type="InterPro" id="IPR058288">
    <property type="entry name" value="DUF7982"/>
</dbReference>
<dbReference type="AlphaFoldDB" id="A0A662DB64"/>
<proteinExistence type="predicted"/>
<feature type="domain" description="DUF7982" evidence="2">
    <location>
        <begin position="5"/>
        <end position="244"/>
    </location>
</feature>
<dbReference type="Proteomes" id="UP000280417">
    <property type="component" value="Unassembled WGS sequence"/>
</dbReference>
<comment type="caution">
    <text evidence="3">The sequence shown here is derived from an EMBL/GenBank/DDBJ whole genome shotgun (WGS) entry which is preliminary data.</text>
</comment>
<evidence type="ECO:0000259" key="2">
    <source>
        <dbReference type="Pfam" id="PF25939"/>
    </source>
</evidence>
<gene>
    <name evidence="3" type="ORF">DRJ04_07850</name>
</gene>
<dbReference type="EMBL" id="QMQA01000240">
    <property type="protein sequence ID" value="RLE11553.1"/>
    <property type="molecule type" value="Genomic_DNA"/>
</dbReference>
<keyword evidence="1" id="KW-1133">Transmembrane helix</keyword>
<evidence type="ECO:0000313" key="3">
    <source>
        <dbReference type="EMBL" id="RLE11553.1"/>
    </source>
</evidence>
<feature type="transmembrane region" description="Helical" evidence="1">
    <location>
        <begin position="32"/>
        <end position="53"/>
    </location>
</feature>